<keyword evidence="9" id="KW-1185">Reference proteome</keyword>
<dbReference type="Pfam" id="PF03916">
    <property type="entry name" value="NrfD"/>
    <property type="match status" value="1"/>
</dbReference>
<evidence type="ECO:0000256" key="4">
    <source>
        <dbReference type="ARBA" id="ARBA00022692"/>
    </source>
</evidence>
<keyword evidence="4 7" id="KW-0812">Transmembrane</keyword>
<dbReference type="EMBL" id="MAGO01000003">
    <property type="protein sequence ID" value="OCC15759.1"/>
    <property type="molecule type" value="Genomic_DNA"/>
</dbReference>
<comment type="similarity">
    <text evidence="2">Belongs to the NrfD family.</text>
</comment>
<evidence type="ECO:0000256" key="7">
    <source>
        <dbReference type="SAM" id="Phobius"/>
    </source>
</evidence>
<name>A0A1B9F736_9BACT</name>
<evidence type="ECO:0000256" key="1">
    <source>
        <dbReference type="ARBA" id="ARBA00004651"/>
    </source>
</evidence>
<feature type="transmembrane region" description="Helical" evidence="7">
    <location>
        <begin position="166"/>
        <end position="185"/>
    </location>
</feature>
<dbReference type="InterPro" id="IPR005614">
    <property type="entry name" value="NrfD-like"/>
</dbReference>
<evidence type="ECO:0000256" key="3">
    <source>
        <dbReference type="ARBA" id="ARBA00022475"/>
    </source>
</evidence>
<organism evidence="8 9">
    <name type="scientific">Dissulfuribacter thermophilus</name>
    <dbReference type="NCBI Taxonomy" id="1156395"/>
    <lineage>
        <taxon>Bacteria</taxon>
        <taxon>Pseudomonadati</taxon>
        <taxon>Thermodesulfobacteriota</taxon>
        <taxon>Dissulfuribacteria</taxon>
        <taxon>Dissulfuribacterales</taxon>
        <taxon>Dissulfuribacteraceae</taxon>
        <taxon>Dissulfuribacter</taxon>
    </lineage>
</organism>
<evidence type="ECO:0000256" key="6">
    <source>
        <dbReference type="ARBA" id="ARBA00023136"/>
    </source>
</evidence>
<dbReference type="Proteomes" id="UP000093080">
    <property type="component" value="Unassembled WGS sequence"/>
</dbReference>
<feature type="transmembrane region" description="Helical" evidence="7">
    <location>
        <begin position="138"/>
        <end position="159"/>
    </location>
</feature>
<dbReference type="PANTHER" id="PTHR34856">
    <property type="entry name" value="PROTEIN NRFD"/>
    <property type="match status" value="1"/>
</dbReference>
<evidence type="ECO:0000256" key="2">
    <source>
        <dbReference type="ARBA" id="ARBA00008929"/>
    </source>
</evidence>
<keyword evidence="3" id="KW-1003">Cell membrane</keyword>
<feature type="transmembrane region" description="Helical" evidence="7">
    <location>
        <begin position="58"/>
        <end position="87"/>
    </location>
</feature>
<comment type="caution">
    <text evidence="8">The sequence shown here is derived from an EMBL/GenBank/DDBJ whole genome shotgun (WGS) entry which is preliminary data.</text>
</comment>
<feature type="transmembrane region" description="Helical" evidence="7">
    <location>
        <begin position="205"/>
        <end position="227"/>
    </location>
</feature>
<accession>A0A1B9F736</accession>
<feature type="transmembrane region" description="Helical" evidence="7">
    <location>
        <begin position="99"/>
        <end position="118"/>
    </location>
</feature>
<evidence type="ECO:0000313" key="8">
    <source>
        <dbReference type="EMBL" id="OCC15759.1"/>
    </source>
</evidence>
<feature type="transmembrane region" description="Helical" evidence="7">
    <location>
        <begin position="315"/>
        <end position="334"/>
    </location>
</feature>
<dbReference type="InterPro" id="IPR052049">
    <property type="entry name" value="Electron_transfer_protein"/>
</dbReference>
<dbReference type="AlphaFoldDB" id="A0A1B9F736"/>
<sequence>MSKSTSVPIEPRVAGHITSPLPIYLMLAFASLTVVGISFALHAMIVGHDHVFGTTREVPWGILISGYAFFACLSTGLCIVASLGQVFGIESFKPIVKRTVLLAIVAISCALMSISLELENPWRVPIYAVLSPHPESNIWWKSTIYSSYLLLMVINFLMLHRENYKAARIFGALALIAVSAANLNMKADMSLVGSRQFWVEQYMPLYFFTYATLLGCAGILFFNWFAFKVKGEEPTSGESRALSAVGKLMMVLLCIAAVFTGWKAYLGYNPALSHNPEALIYLVQGDYSTNFWFGEVALAIVIPLLILVSTRAKNITALSAAGLITLVGIFFKYYDLVIVGQLIPHFHEYNIVNIPQYYSYVPSLHENMMLIGGIALAFTLFLFGEIVFNTPSDSSEQQ</sequence>
<dbReference type="STRING" id="1156395.DBT_0684"/>
<comment type="subcellular location">
    <subcellularLocation>
        <location evidence="1">Cell membrane</location>
        <topology evidence="1">Multi-pass membrane protein</topology>
    </subcellularLocation>
</comment>
<reference evidence="8 9" key="1">
    <citation type="submission" date="2016-06" db="EMBL/GenBank/DDBJ databases">
        <title>Respiratory ammonification of nitrate coupled to the oxidation of elemental sulfur in deep-sea autotrophic thermophilic bacteria.</title>
        <authorList>
            <person name="Slobodkina G.B."/>
            <person name="Mardanov A.V."/>
            <person name="Ravin N.V."/>
            <person name="Frolova A.A."/>
            <person name="Viryasiv M.B."/>
            <person name="Chernyh N.A."/>
            <person name="Bonch-Osmolovskaya E.A."/>
            <person name="Slobodkin A.I."/>
        </authorList>
    </citation>
    <scope>NUCLEOTIDE SEQUENCE [LARGE SCALE GENOMIC DNA]</scope>
    <source>
        <strain evidence="8 9">S69</strain>
    </source>
</reference>
<protein>
    <submittedName>
        <fullName evidence="8">Polysulfide reductase, membrane subunit NrfD subunit</fullName>
    </submittedName>
</protein>
<keyword evidence="6 7" id="KW-0472">Membrane</keyword>
<proteinExistence type="inferred from homology"/>
<feature type="transmembrane region" description="Helical" evidence="7">
    <location>
        <begin position="248"/>
        <end position="268"/>
    </location>
</feature>
<evidence type="ECO:0000313" key="9">
    <source>
        <dbReference type="Proteomes" id="UP000093080"/>
    </source>
</evidence>
<dbReference type="OrthoDB" id="5429400at2"/>
<feature type="transmembrane region" description="Helical" evidence="7">
    <location>
        <begin position="368"/>
        <end position="388"/>
    </location>
</feature>
<dbReference type="RefSeq" id="WP_067616393.1">
    <property type="nucleotide sequence ID" value="NZ_MAGO01000003.1"/>
</dbReference>
<evidence type="ECO:0000256" key="5">
    <source>
        <dbReference type="ARBA" id="ARBA00022989"/>
    </source>
</evidence>
<keyword evidence="5 7" id="KW-1133">Transmembrane helix</keyword>
<feature type="transmembrane region" description="Helical" evidence="7">
    <location>
        <begin position="288"/>
        <end position="308"/>
    </location>
</feature>
<dbReference type="GO" id="GO:0005886">
    <property type="term" value="C:plasma membrane"/>
    <property type="evidence" value="ECO:0007669"/>
    <property type="project" value="UniProtKB-SubCell"/>
</dbReference>
<dbReference type="PANTHER" id="PTHR34856:SF2">
    <property type="entry name" value="PROTEIN NRFD"/>
    <property type="match status" value="1"/>
</dbReference>
<gene>
    <name evidence="8" type="ORF">DBT_0684</name>
</gene>
<feature type="transmembrane region" description="Helical" evidence="7">
    <location>
        <begin position="21"/>
        <end position="46"/>
    </location>
</feature>